<evidence type="ECO:0000313" key="2">
    <source>
        <dbReference type="Proteomes" id="UP000634136"/>
    </source>
</evidence>
<proteinExistence type="predicted"/>
<protein>
    <submittedName>
        <fullName evidence="1">Uncharacterized protein</fullName>
    </submittedName>
</protein>
<sequence>MRFNHYLPYYRVYGGFYHIESEALLKFTRKFHCFKDIEGNFLLLYPHLQLSLLNINNGPACSQERSPQNNGHLSIFFIIKYNKICREDEFIHLDQNIFNHTT</sequence>
<name>A0A835CGB1_9FABA</name>
<gene>
    <name evidence="1" type="ORF">G2W53_004094</name>
</gene>
<evidence type="ECO:0000313" key="1">
    <source>
        <dbReference type="EMBL" id="KAF7841796.1"/>
    </source>
</evidence>
<dbReference type="EMBL" id="JAAIUW010000002">
    <property type="protein sequence ID" value="KAF7841796.1"/>
    <property type="molecule type" value="Genomic_DNA"/>
</dbReference>
<dbReference type="Proteomes" id="UP000634136">
    <property type="component" value="Unassembled WGS sequence"/>
</dbReference>
<keyword evidence="2" id="KW-1185">Reference proteome</keyword>
<organism evidence="1 2">
    <name type="scientific">Senna tora</name>
    <dbReference type="NCBI Taxonomy" id="362788"/>
    <lineage>
        <taxon>Eukaryota</taxon>
        <taxon>Viridiplantae</taxon>
        <taxon>Streptophyta</taxon>
        <taxon>Embryophyta</taxon>
        <taxon>Tracheophyta</taxon>
        <taxon>Spermatophyta</taxon>
        <taxon>Magnoliopsida</taxon>
        <taxon>eudicotyledons</taxon>
        <taxon>Gunneridae</taxon>
        <taxon>Pentapetalae</taxon>
        <taxon>rosids</taxon>
        <taxon>fabids</taxon>
        <taxon>Fabales</taxon>
        <taxon>Fabaceae</taxon>
        <taxon>Caesalpinioideae</taxon>
        <taxon>Cassia clade</taxon>
        <taxon>Senna</taxon>
    </lineage>
</organism>
<accession>A0A835CGB1</accession>
<reference evidence="1" key="1">
    <citation type="submission" date="2020-09" db="EMBL/GenBank/DDBJ databases">
        <title>Genome-Enabled Discovery of Anthraquinone Biosynthesis in Senna tora.</title>
        <authorList>
            <person name="Kang S.-H."/>
            <person name="Pandey R.P."/>
            <person name="Lee C.-M."/>
            <person name="Sim J.-S."/>
            <person name="Jeong J.-T."/>
            <person name="Choi B.-S."/>
            <person name="Jung M."/>
            <person name="Ginzburg D."/>
            <person name="Zhao K."/>
            <person name="Won S.Y."/>
            <person name="Oh T.-J."/>
            <person name="Yu Y."/>
            <person name="Kim N.-H."/>
            <person name="Lee O.R."/>
            <person name="Lee T.-H."/>
            <person name="Bashyal P."/>
            <person name="Kim T.-S."/>
            <person name="Lee W.-H."/>
            <person name="Kawkins C."/>
            <person name="Kim C.-K."/>
            <person name="Kim J.S."/>
            <person name="Ahn B.O."/>
            <person name="Rhee S.Y."/>
            <person name="Sohng J.K."/>
        </authorList>
    </citation>
    <scope>NUCLEOTIDE SEQUENCE</scope>
    <source>
        <tissue evidence="1">Leaf</tissue>
    </source>
</reference>
<comment type="caution">
    <text evidence="1">The sequence shown here is derived from an EMBL/GenBank/DDBJ whole genome shotgun (WGS) entry which is preliminary data.</text>
</comment>
<dbReference type="AlphaFoldDB" id="A0A835CGB1"/>